<dbReference type="InterPro" id="IPR011035">
    <property type="entry name" value="Ribosomal_bL25/Gln-tRNA_synth"/>
</dbReference>
<dbReference type="EC" id="6.1.1.18" evidence="1"/>
<evidence type="ECO:0000313" key="14">
    <source>
        <dbReference type="Proteomes" id="UP000002630"/>
    </source>
</evidence>
<dbReference type="NCBIfam" id="TIGR00440">
    <property type="entry name" value="glnS"/>
    <property type="match status" value="1"/>
</dbReference>
<dbReference type="InterPro" id="IPR050132">
    <property type="entry name" value="Gln/Glu-tRNA_Ligase"/>
</dbReference>
<keyword evidence="6 8" id="KW-0030">Aminoacyl-tRNA synthetase</keyword>
<evidence type="ECO:0000259" key="11">
    <source>
        <dbReference type="Pfam" id="PF03950"/>
    </source>
</evidence>
<evidence type="ECO:0000256" key="6">
    <source>
        <dbReference type="ARBA" id="ARBA00023146"/>
    </source>
</evidence>
<dbReference type="InterPro" id="IPR020056">
    <property type="entry name" value="Rbsml_bL25/Gln-tRNA_synth_N"/>
</dbReference>
<dbReference type="InterPro" id="IPR049437">
    <property type="entry name" value="tRNA-synt_1c_C2"/>
</dbReference>
<feature type="domain" description="Glutamyl/glutaminyl-tRNA synthetase class Ib catalytic" evidence="10">
    <location>
        <begin position="21"/>
        <end position="343"/>
    </location>
</feature>
<protein>
    <recommendedName>
        <fullName evidence="1">glutamine--tRNA ligase</fullName>
        <ecNumber evidence="1">6.1.1.18</ecNumber>
    </recommendedName>
</protein>
<dbReference type="FunFam" id="3.40.50.620:FF:000037">
    <property type="entry name" value="Glutamine--tRNA ligase cytoplasmic"/>
    <property type="match status" value="1"/>
</dbReference>
<keyword evidence="2 8" id="KW-0436">Ligase</keyword>
<dbReference type="Pfam" id="PF03950">
    <property type="entry name" value="tRNA-synt_1c_C"/>
    <property type="match status" value="1"/>
</dbReference>
<dbReference type="eggNOG" id="KOG1148">
    <property type="taxonomic scope" value="Eukaryota"/>
</dbReference>
<evidence type="ECO:0000259" key="10">
    <source>
        <dbReference type="Pfam" id="PF00749"/>
    </source>
</evidence>
<dbReference type="InterPro" id="IPR020058">
    <property type="entry name" value="Glu/Gln-tRNA-synth_Ib_cat-dom"/>
</dbReference>
<dbReference type="PANTHER" id="PTHR43097:SF4">
    <property type="entry name" value="GLUTAMINE--TRNA LIGASE"/>
    <property type="match status" value="1"/>
</dbReference>
<dbReference type="InterPro" id="IPR020059">
    <property type="entry name" value="Glu/Gln-tRNA-synth_Ib_codon-bd"/>
</dbReference>
<dbReference type="GO" id="GO:0005524">
    <property type="term" value="F:ATP binding"/>
    <property type="evidence" value="ECO:0007669"/>
    <property type="project" value="UniProtKB-KW"/>
</dbReference>
<dbReference type="STRING" id="2880.D7FJX2"/>
<keyword evidence="3 8" id="KW-0547">Nucleotide-binding</keyword>
<dbReference type="InterPro" id="IPR001412">
    <property type="entry name" value="aa-tRNA-synth_I_CS"/>
</dbReference>
<organism evidence="13 14">
    <name type="scientific">Ectocarpus siliculosus</name>
    <name type="common">Brown alga</name>
    <name type="synonym">Conferva siliculosa</name>
    <dbReference type="NCBI Taxonomy" id="2880"/>
    <lineage>
        <taxon>Eukaryota</taxon>
        <taxon>Sar</taxon>
        <taxon>Stramenopiles</taxon>
        <taxon>Ochrophyta</taxon>
        <taxon>PX clade</taxon>
        <taxon>Phaeophyceae</taxon>
        <taxon>Ectocarpales</taxon>
        <taxon>Ectocarpaceae</taxon>
        <taxon>Ectocarpus</taxon>
    </lineage>
</organism>
<feature type="region of interest" description="Disordered" evidence="9">
    <location>
        <begin position="451"/>
        <end position="482"/>
    </location>
</feature>
<name>D7FJX2_ECTSI</name>
<evidence type="ECO:0000256" key="1">
    <source>
        <dbReference type="ARBA" id="ARBA00012836"/>
    </source>
</evidence>
<accession>D7FJX2</accession>
<dbReference type="InParanoid" id="D7FJX2"/>
<dbReference type="PROSITE" id="PS00178">
    <property type="entry name" value="AA_TRNA_LIGASE_I"/>
    <property type="match status" value="1"/>
</dbReference>
<evidence type="ECO:0000313" key="13">
    <source>
        <dbReference type="EMBL" id="CBJ29220.1"/>
    </source>
</evidence>
<keyword evidence="4 8" id="KW-0067">ATP-binding</keyword>
<dbReference type="InterPro" id="IPR014729">
    <property type="entry name" value="Rossmann-like_a/b/a_fold"/>
</dbReference>
<feature type="compositionally biased region" description="Low complexity" evidence="9">
    <location>
        <begin position="454"/>
        <end position="465"/>
    </location>
</feature>
<evidence type="ECO:0000259" key="12">
    <source>
        <dbReference type="Pfam" id="PF20974"/>
    </source>
</evidence>
<dbReference type="GO" id="GO:0006425">
    <property type="term" value="P:glutaminyl-tRNA aminoacylation"/>
    <property type="evidence" value="ECO:0007669"/>
    <property type="project" value="InterPro"/>
</dbReference>
<dbReference type="InterPro" id="IPR004514">
    <property type="entry name" value="Gln-tRNA-synth"/>
</dbReference>
<dbReference type="Pfam" id="PF20974">
    <property type="entry name" value="tRNA-synt_1c_C2"/>
    <property type="match status" value="1"/>
</dbReference>
<dbReference type="PANTHER" id="PTHR43097">
    <property type="entry name" value="GLUTAMINE-TRNA LIGASE"/>
    <property type="match status" value="1"/>
</dbReference>
<comment type="similarity">
    <text evidence="8">Belongs to the class-I aminoacyl-tRNA synthetase family.</text>
</comment>
<dbReference type="AlphaFoldDB" id="D7FJX2"/>
<dbReference type="OrthoDB" id="10250478at2759"/>
<dbReference type="Proteomes" id="UP000002630">
    <property type="component" value="Linkage Group LG04"/>
</dbReference>
<dbReference type="SUPFAM" id="SSF50715">
    <property type="entry name" value="Ribosomal protein L25-like"/>
    <property type="match status" value="1"/>
</dbReference>
<keyword evidence="14" id="KW-1185">Reference proteome</keyword>
<keyword evidence="5 8" id="KW-0648">Protein biosynthesis</keyword>
<dbReference type="EMBL" id="FN647986">
    <property type="protein sequence ID" value="CBJ29220.1"/>
    <property type="molecule type" value="Genomic_DNA"/>
</dbReference>
<evidence type="ECO:0000256" key="3">
    <source>
        <dbReference type="ARBA" id="ARBA00022741"/>
    </source>
</evidence>
<dbReference type="FunCoup" id="D7FJX2">
    <property type="interactions" value="571"/>
</dbReference>
<evidence type="ECO:0000256" key="9">
    <source>
        <dbReference type="SAM" id="MobiDB-lite"/>
    </source>
</evidence>
<dbReference type="Gene3D" id="3.40.50.620">
    <property type="entry name" value="HUPs"/>
    <property type="match status" value="1"/>
</dbReference>
<evidence type="ECO:0000256" key="8">
    <source>
        <dbReference type="RuleBase" id="RU363037"/>
    </source>
</evidence>
<dbReference type="eggNOG" id="KOG2007">
    <property type="taxonomic scope" value="Eukaryota"/>
</dbReference>
<comment type="catalytic activity">
    <reaction evidence="7">
        <text>tRNA(Gln) + L-glutamine + ATP = L-glutaminyl-tRNA(Gln) + AMP + diphosphate</text>
        <dbReference type="Rhea" id="RHEA:20121"/>
        <dbReference type="Rhea" id="RHEA-COMP:9662"/>
        <dbReference type="Rhea" id="RHEA-COMP:9681"/>
        <dbReference type="ChEBI" id="CHEBI:30616"/>
        <dbReference type="ChEBI" id="CHEBI:33019"/>
        <dbReference type="ChEBI" id="CHEBI:58359"/>
        <dbReference type="ChEBI" id="CHEBI:78442"/>
        <dbReference type="ChEBI" id="CHEBI:78521"/>
        <dbReference type="ChEBI" id="CHEBI:456215"/>
        <dbReference type="EC" id="6.1.1.18"/>
    </reaction>
</comment>
<evidence type="ECO:0000256" key="5">
    <source>
        <dbReference type="ARBA" id="ARBA00022917"/>
    </source>
</evidence>
<evidence type="ECO:0000256" key="4">
    <source>
        <dbReference type="ARBA" id="ARBA00022840"/>
    </source>
</evidence>
<dbReference type="GO" id="GO:0004819">
    <property type="term" value="F:glutamine-tRNA ligase activity"/>
    <property type="evidence" value="ECO:0007669"/>
    <property type="project" value="UniProtKB-EC"/>
</dbReference>
<feature type="domain" description="tRNA synthetases class I (E and Q) anti-codon binding" evidence="12">
    <location>
        <begin position="484"/>
        <end position="556"/>
    </location>
</feature>
<proteinExistence type="inferred from homology"/>
<dbReference type="GO" id="GO:0005829">
    <property type="term" value="C:cytosol"/>
    <property type="evidence" value="ECO:0007669"/>
    <property type="project" value="TreeGrafter"/>
</dbReference>
<feature type="domain" description="Glutamyl/glutaminyl-tRNA synthetase class Ib anti-codon binding" evidence="11">
    <location>
        <begin position="348"/>
        <end position="435"/>
    </location>
</feature>
<evidence type="ECO:0000256" key="7">
    <source>
        <dbReference type="ARBA" id="ARBA00048270"/>
    </source>
</evidence>
<dbReference type="EMBL" id="FN649729">
    <property type="protein sequence ID" value="CBJ29220.1"/>
    <property type="molecule type" value="Genomic_DNA"/>
</dbReference>
<gene>
    <name evidence="13" type="primary">GLNRS</name>
    <name evidence="13" type="ORF">Esi_0138_0058</name>
</gene>
<reference evidence="13 14" key="1">
    <citation type="journal article" date="2010" name="Nature">
        <title>The Ectocarpus genome and the independent evolution of multicellularity in brown algae.</title>
        <authorList>
            <person name="Cock J.M."/>
            <person name="Sterck L."/>
            <person name="Rouze P."/>
            <person name="Scornet D."/>
            <person name="Allen A.E."/>
            <person name="Amoutzias G."/>
            <person name="Anthouard V."/>
            <person name="Artiguenave F."/>
            <person name="Aury J.M."/>
            <person name="Badger J.H."/>
            <person name="Beszteri B."/>
            <person name="Billiau K."/>
            <person name="Bonnet E."/>
            <person name="Bothwell J.H."/>
            <person name="Bowler C."/>
            <person name="Boyen C."/>
            <person name="Brownlee C."/>
            <person name="Carrano C.J."/>
            <person name="Charrier B."/>
            <person name="Cho G.Y."/>
            <person name="Coelho S.M."/>
            <person name="Collen J."/>
            <person name="Corre E."/>
            <person name="Da Silva C."/>
            <person name="Delage L."/>
            <person name="Delaroque N."/>
            <person name="Dittami S.M."/>
            <person name="Doulbeau S."/>
            <person name="Elias M."/>
            <person name="Farnham G."/>
            <person name="Gachon C.M."/>
            <person name="Gschloessl B."/>
            <person name="Heesch S."/>
            <person name="Jabbari K."/>
            <person name="Jubin C."/>
            <person name="Kawai H."/>
            <person name="Kimura K."/>
            <person name="Kloareg B."/>
            <person name="Kupper F.C."/>
            <person name="Lang D."/>
            <person name="Le Bail A."/>
            <person name="Leblanc C."/>
            <person name="Lerouge P."/>
            <person name="Lohr M."/>
            <person name="Lopez P.J."/>
            <person name="Martens C."/>
            <person name="Maumus F."/>
            <person name="Michel G."/>
            <person name="Miranda-Saavedra D."/>
            <person name="Morales J."/>
            <person name="Moreau H."/>
            <person name="Motomura T."/>
            <person name="Nagasato C."/>
            <person name="Napoli C.A."/>
            <person name="Nelson D.R."/>
            <person name="Nyvall-Collen P."/>
            <person name="Peters A.F."/>
            <person name="Pommier C."/>
            <person name="Potin P."/>
            <person name="Poulain J."/>
            <person name="Quesneville H."/>
            <person name="Read B."/>
            <person name="Rensing S.A."/>
            <person name="Ritter A."/>
            <person name="Rousvoal S."/>
            <person name="Samanta M."/>
            <person name="Samson G."/>
            <person name="Schroeder D.C."/>
            <person name="Segurens B."/>
            <person name="Strittmatter M."/>
            <person name="Tonon T."/>
            <person name="Tregear J.W."/>
            <person name="Valentin K."/>
            <person name="von Dassow P."/>
            <person name="Yamagishi T."/>
            <person name="Van de Peer Y."/>
            <person name="Wincker P."/>
        </authorList>
    </citation>
    <scope>NUCLEOTIDE SEQUENCE [LARGE SCALE GENOMIC DNA]</scope>
    <source>
        <strain evidence="14">Ec32 / CCAP1310/4</strain>
    </source>
</reference>
<evidence type="ECO:0000256" key="2">
    <source>
        <dbReference type="ARBA" id="ARBA00022598"/>
    </source>
</evidence>
<dbReference type="Gene3D" id="2.40.240.10">
    <property type="entry name" value="Ribosomal Protein L25, Chain P"/>
    <property type="match status" value="2"/>
</dbReference>
<dbReference type="SUPFAM" id="SSF52374">
    <property type="entry name" value="Nucleotidylyl transferase"/>
    <property type="match status" value="1"/>
</dbReference>
<sequence>MASAVNSKELLEAHVARTGGKIRTRFPPEPNGYLHIGHAKSMHMNFHLAFEKEAVPRDRRETVFRYDDTNPEAESKEYIDSIREDLEWMGWKPVQTTYSSDSFQLLYDMAIKLIEGGKAYVCHQTKDDIFKCREIAKVNAADPNANAGDPCSPWRNRPVQESLDLFEKMRTGQMGEGSATLRLKMDMTSPNPNMWDQVAYRVRYIPHPHAGDKWCVYPTYDYTHCLVDSLEDIDYSICTLEFETRRESYYWLLEALDLYRPKVYEFARLNITRTVLSKRKLLKLVKGGKVRGWDDPRMPTIKGLRRRGYTAEILNRFCEDIGVTRNDNLIEVEKLEHWARSGLNVSSRRVMGALSPIKVTLSNLEEAREVEALDVPFAPERGSHKIRLTKTLFIDASDFRREDSKDYFGLAPGKMVGLKYCSATMRCDEVVDGEGGKDAPPAELICSLGDLSQEPSSEAASAPAGDAGGGETAKRPPVRPKGNISWVSAEEAVRAEVRLYNHLFTVDSPDDKWEEQINPESECVMTGAVIDPSVLEKEHSVGTPLQLERIGFFVVDKDSTPELLVLNRTVTLKEATGKSTVPKDKSRKEIQARQAAEKEARKRVPPQEMFLSMTDLYSAFDDQGVPTTDKSGEPLSKSAIKKLKKEWEKQKKLYEKTLAESA</sequence>
<dbReference type="OMA" id="TWCIYPM"/>
<dbReference type="Pfam" id="PF00749">
    <property type="entry name" value="tRNA-synt_1c"/>
    <property type="match status" value="1"/>
</dbReference>